<dbReference type="STRING" id="1365484.W6R4Y9"/>
<reference evidence="11" key="1">
    <citation type="journal article" date="2014" name="Nat. Commun.">
        <title>Multiple recent horizontal transfers of a large genomic region in cheese making fungi.</title>
        <authorList>
            <person name="Cheeseman K."/>
            <person name="Ropars J."/>
            <person name="Renault P."/>
            <person name="Dupont J."/>
            <person name="Gouzy J."/>
            <person name="Branca A."/>
            <person name="Abraham A.L."/>
            <person name="Ceppi M."/>
            <person name="Conseiller E."/>
            <person name="Debuchy R."/>
            <person name="Malagnac F."/>
            <person name="Goarin A."/>
            <person name="Silar P."/>
            <person name="Lacoste S."/>
            <person name="Sallet E."/>
            <person name="Bensimon A."/>
            <person name="Giraud T."/>
            <person name="Brygoo Y."/>
        </authorList>
    </citation>
    <scope>NUCLEOTIDE SEQUENCE [LARGE SCALE GENOMIC DNA]</scope>
    <source>
        <strain evidence="11">FM164</strain>
    </source>
</reference>
<dbReference type="PANTHER" id="PTHR47634:SF9">
    <property type="entry name" value="PROTEIN KINASE DOMAIN-CONTAINING PROTEIN-RELATED"/>
    <property type="match status" value="1"/>
</dbReference>
<dbReference type="Proteomes" id="UP000030686">
    <property type="component" value="Unassembled WGS sequence"/>
</dbReference>
<protein>
    <recommendedName>
        <fullName evidence="1">non-specific serine/threonine protein kinase</fullName>
        <ecNumber evidence="1">2.7.11.1</ecNumber>
    </recommendedName>
</protein>
<evidence type="ECO:0000313" key="12">
    <source>
        <dbReference type="Proteomes" id="UP000030686"/>
    </source>
</evidence>
<evidence type="ECO:0000256" key="4">
    <source>
        <dbReference type="ARBA" id="ARBA00022741"/>
    </source>
</evidence>
<sequence>MAIPWRISSRAIPPRSIISPLYIISRNMSTQMDQRLYISTVDAEPLHRYRKGGYHPVTLGEYLKDGRYKVLHKLGWGGYSTVWAARDQREETYVAVKISVAETKYDMRELQTMKELASYHPHTVQLLDNFDLKGPNGSHKCLVYELLGPNVPDTIDTRFPDGRLPGKLAKVIAKQCLIGLDGLHQRTIGHGDLHTRNLAFTMPYIDDLSEERFIRMLGKPDIGFVQKRENCDRKCLELGIPEYIVRPASRQTLWNPAQTVKILDFGESFLHTTIPKTLHTPLSLRAPEVIFRDRIDHRVDLWSMGCMLFEVFAGQPPFDTFLITPTILVDQMREMATDSLPKRWQGVWNTMNAEEGIESSGPNLQEWLEDVYFNSPLSPDLTREDIVRLGQIVGRLLHFEPSARASARDVLNDPWLNE</sequence>
<dbReference type="Pfam" id="PF00069">
    <property type="entry name" value="Pkinase"/>
    <property type="match status" value="2"/>
</dbReference>
<accession>W6R4Y9</accession>
<dbReference type="EMBL" id="HG792019">
    <property type="protein sequence ID" value="CDM36887.1"/>
    <property type="molecule type" value="Genomic_DNA"/>
</dbReference>
<dbReference type="Gene3D" id="3.30.200.20">
    <property type="entry name" value="Phosphorylase Kinase, domain 1"/>
    <property type="match status" value="1"/>
</dbReference>
<dbReference type="SUPFAM" id="SSF56112">
    <property type="entry name" value="Protein kinase-like (PK-like)"/>
    <property type="match status" value="1"/>
</dbReference>
<keyword evidence="3" id="KW-0808">Transferase</keyword>
<keyword evidence="2" id="KW-0723">Serine/threonine-protein kinase</keyword>
<feature type="binding site" evidence="9">
    <location>
        <position position="97"/>
    </location>
    <ligand>
        <name>ATP</name>
        <dbReference type="ChEBI" id="CHEBI:30616"/>
    </ligand>
</feature>
<dbReference type="SMART" id="SM00220">
    <property type="entry name" value="S_TKc"/>
    <property type="match status" value="1"/>
</dbReference>
<dbReference type="GO" id="GO:0004674">
    <property type="term" value="F:protein serine/threonine kinase activity"/>
    <property type="evidence" value="ECO:0007669"/>
    <property type="project" value="UniProtKB-KW"/>
</dbReference>
<evidence type="ECO:0000259" key="10">
    <source>
        <dbReference type="PROSITE" id="PS50011"/>
    </source>
</evidence>
<dbReference type="AlphaFoldDB" id="W6R4Y9"/>
<dbReference type="PANTHER" id="PTHR47634">
    <property type="entry name" value="PROTEIN KINASE DOMAIN-CONTAINING PROTEIN-RELATED"/>
    <property type="match status" value="1"/>
</dbReference>
<dbReference type="EC" id="2.7.11.1" evidence="1"/>
<evidence type="ECO:0000256" key="8">
    <source>
        <dbReference type="ARBA" id="ARBA00048679"/>
    </source>
</evidence>
<evidence type="ECO:0000256" key="3">
    <source>
        <dbReference type="ARBA" id="ARBA00022679"/>
    </source>
</evidence>
<dbReference type="PROSITE" id="PS50011">
    <property type="entry name" value="PROTEIN_KINASE_DOM"/>
    <property type="match status" value="1"/>
</dbReference>
<evidence type="ECO:0000256" key="6">
    <source>
        <dbReference type="ARBA" id="ARBA00022840"/>
    </source>
</evidence>
<keyword evidence="6 9" id="KW-0067">ATP-binding</keyword>
<keyword evidence="12" id="KW-1185">Reference proteome</keyword>
<evidence type="ECO:0000256" key="1">
    <source>
        <dbReference type="ARBA" id="ARBA00012513"/>
    </source>
</evidence>
<evidence type="ECO:0000313" key="11">
    <source>
        <dbReference type="EMBL" id="CDM36887.1"/>
    </source>
</evidence>
<evidence type="ECO:0000256" key="9">
    <source>
        <dbReference type="PROSITE-ProRule" id="PRU10141"/>
    </source>
</evidence>
<dbReference type="GO" id="GO:0000245">
    <property type="term" value="P:spliceosomal complex assembly"/>
    <property type="evidence" value="ECO:0007669"/>
    <property type="project" value="TreeGrafter"/>
</dbReference>
<dbReference type="InterPro" id="IPR011009">
    <property type="entry name" value="Kinase-like_dom_sf"/>
</dbReference>
<dbReference type="GO" id="GO:0050684">
    <property type="term" value="P:regulation of mRNA processing"/>
    <property type="evidence" value="ECO:0007669"/>
    <property type="project" value="TreeGrafter"/>
</dbReference>
<name>W6R4Y9_PENRF</name>
<dbReference type="PROSITE" id="PS00107">
    <property type="entry name" value="PROTEIN_KINASE_ATP"/>
    <property type="match status" value="1"/>
</dbReference>
<dbReference type="InterPro" id="IPR000719">
    <property type="entry name" value="Prot_kinase_dom"/>
</dbReference>
<dbReference type="Gene3D" id="1.10.510.10">
    <property type="entry name" value="Transferase(Phosphotransferase) domain 1"/>
    <property type="match status" value="1"/>
</dbReference>
<keyword evidence="5 11" id="KW-0418">Kinase</keyword>
<comment type="catalytic activity">
    <reaction evidence="8">
        <text>L-seryl-[protein] + ATP = O-phospho-L-seryl-[protein] + ADP + H(+)</text>
        <dbReference type="Rhea" id="RHEA:17989"/>
        <dbReference type="Rhea" id="RHEA-COMP:9863"/>
        <dbReference type="Rhea" id="RHEA-COMP:11604"/>
        <dbReference type="ChEBI" id="CHEBI:15378"/>
        <dbReference type="ChEBI" id="CHEBI:29999"/>
        <dbReference type="ChEBI" id="CHEBI:30616"/>
        <dbReference type="ChEBI" id="CHEBI:83421"/>
        <dbReference type="ChEBI" id="CHEBI:456216"/>
        <dbReference type="EC" id="2.7.11.1"/>
    </reaction>
</comment>
<organism evidence="11 12">
    <name type="scientific">Penicillium roqueforti (strain FM164)</name>
    <dbReference type="NCBI Taxonomy" id="1365484"/>
    <lineage>
        <taxon>Eukaryota</taxon>
        <taxon>Fungi</taxon>
        <taxon>Dikarya</taxon>
        <taxon>Ascomycota</taxon>
        <taxon>Pezizomycotina</taxon>
        <taxon>Eurotiomycetes</taxon>
        <taxon>Eurotiomycetidae</taxon>
        <taxon>Eurotiales</taxon>
        <taxon>Aspergillaceae</taxon>
        <taxon>Penicillium</taxon>
    </lineage>
</organism>
<keyword evidence="4 9" id="KW-0547">Nucleotide-binding</keyword>
<evidence type="ECO:0000256" key="5">
    <source>
        <dbReference type="ARBA" id="ARBA00022777"/>
    </source>
</evidence>
<feature type="domain" description="Protein kinase" evidence="10">
    <location>
        <begin position="68"/>
        <end position="416"/>
    </location>
</feature>
<dbReference type="InterPro" id="IPR051334">
    <property type="entry name" value="SRPK"/>
</dbReference>
<dbReference type="OMA" id="HRYRQGG"/>
<evidence type="ECO:0000256" key="7">
    <source>
        <dbReference type="ARBA" id="ARBA00047899"/>
    </source>
</evidence>
<proteinExistence type="predicted"/>
<dbReference type="InterPro" id="IPR017441">
    <property type="entry name" value="Protein_kinase_ATP_BS"/>
</dbReference>
<dbReference type="OrthoDB" id="5979581at2759"/>
<dbReference type="GO" id="GO:0005524">
    <property type="term" value="F:ATP binding"/>
    <property type="evidence" value="ECO:0007669"/>
    <property type="project" value="UniProtKB-UniRule"/>
</dbReference>
<comment type="catalytic activity">
    <reaction evidence="7">
        <text>L-threonyl-[protein] + ATP = O-phospho-L-threonyl-[protein] + ADP + H(+)</text>
        <dbReference type="Rhea" id="RHEA:46608"/>
        <dbReference type="Rhea" id="RHEA-COMP:11060"/>
        <dbReference type="Rhea" id="RHEA-COMP:11605"/>
        <dbReference type="ChEBI" id="CHEBI:15378"/>
        <dbReference type="ChEBI" id="CHEBI:30013"/>
        <dbReference type="ChEBI" id="CHEBI:30616"/>
        <dbReference type="ChEBI" id="CHEBI:61977"/>
        <dbReference type="ChEBI" id="CHEBI:456216"/>
        <dbReference type="EC" id="2.7.11.1"/>
    </reaction>
</comment>
<gene>
    <name evidence="11" type="ORF">PROQFM164_S05g000720</name>
</gene>
<evidence type="ECO:0000256" key="2">
    <source>
        <dbReference type="ARBA" id="ARBA00022527"/>
    </source>
</evidence>